<dbReference type="Gene3D" id="1.10.510.10">
    <property type="entry name" value="Transferase(Phosphotransferase) domain 1"/>
    <property type="match status" value="1"/>
</dbReference>
<keyword evidence="9" id="KW-0479">Metal-binding</keyword>
<dbReference type="Gene3D" id="3.30.200.20">
    <property type="entry name" value="Phosphorylase Kinase, domain 1"/>
    <property type="match status" value="1"/>
</dbReference>
<dbReference type="PANTHER" id="PTHR24349">
    <property type="entry name" value="SERINE/THREONINE-PROTEIN KINASE"/>
    <property type="match status" value="1"/>
</dbReference>
<evidence type="ECO:0000256" key="9">
    <source>
        <dbReference type="ARBA" id="ARBA00022723"/>
    </source>
</evidence>
<evidence type="ECO:0000256" key="4">
    <source>
        <dbReference type="ARBA" id="ARBA00011245"/>
    </source>
</evidence>
<comment type="catalytic activity">
    <reaction evidence="19">
        <text>L-seryl-[protein] + ATP = O-phospho-L-seryl-[protein] + ADP + H(+)</text>
        <dbReference type="Rhea" id="RHEA:17989"/>
        <dbReference type="Rhea" id="RHEA-COMP:9863"/>
        <dbReference type="Rhea" id="RHEA-COMP:11604"/>
        <dbReference type="ChEBI" id="CHEBI:15378"/>
        <dbReference type="ChEBI" id="CHEBI:29999"/>
        <dbReference type="ChEBI" id="CHEBI:30616"/>
        <dbReference type="ChEBI" id="CHEBI:83421"/>
        <dbReference type="ChEBI" id="CHEBI:456216"/>
        <dbReference type="EC" id="2.7.11.1"/>
    </reaction>
</comment>
<keyword evidence="8" id="KW-0808">Transferase</keyword>
<evidence type="ECO:0000256" key="17">
    <source>
        <dbReference type="ARBA" id="ARBA00025692"/>
    </source>
</evidence>
<comment type="caution">
    <text evidence="22">The sequence shown here is derived from an EMBL/GenBank/DDBJ whole genome shotgun (WGS) entry which is preliminary data.</text>
</comment>
<dbReference type="EMBL" id="MPUH01001531">
    <property type="protein sequence ID" value="OMJ67272.1"/>
    <property type="molecule type" value="Genomic_DNA"/>
</dbReference>
<dbReference type="AlphaFoldDB" id="A0A1R2AS04"/>
<dbReference type="OrthoDB" id="40902at2759"/>
<evidence type="ECO:0000256" key="16">
    <source>
        <dbReference type="ARBA" id="ARBA00024334"/>
    </source>
</evidence>
<dbReference type="GO" id="GO:0005509">
    <property type="term" value="F:calcium ion binding"/>
    <property type="evidence" value="ECO:0007669"/>
    <property type="project" value="InterPro"/>
</dbReference>
<comment type="catalytic activity">
    <reaction evidence="18">
        <text>L-threonyl-[protein] + ATP = O-phospho-L-threonyl-[protein] + ADP + H(+)</text>
        <dbReference type="Rhea" id="RHEA:46608"/>
        <dbReference type="Rhea" id="RHEA-COMP:11060"/>
        <dbReference type="Rhea" id="RHEA-COMP:11605"/>
        <dbReference type="ChEBI" id="CHEBI:15378"/>
        <dbReference type="ChEBI" id="CHEBI:30013"/>
        <dbReference type="ChEBI" id="CHEBI:30616"/>
        <dbReference type="ChEBI" id="CHEBI:61977"/>
        <dbReference type="ChEBI" id="CHEBI:456216"/>
        <dbReference type="EC" id="2.7.11.1"/>
    </reaction>
</comment>
<dbReference type="SUPFAM" id="SSF47473">
    <property type="entry name" value="EF-hand"/>
    <property type="match status" value="1"/>
</dbReference>
<dbReference type="Proteomes" id="UP000187209">
    <property type="component" value="Unassembled WGS sequence"/>
</dbReference>
<dbReference type="FunFam" id="1.10.510.10:FF:000571">
    <property type="entry name" value="Maternal embryonic leucine zipper kinase"/>
    <property type="match status" value="1"/>
</dbReference>
<evidence type="ECO:0000256" key="3">
    <source>
        <dbReference type="ARBA" id="ARBA00005253"/>
    </source>
</evidence>
<feature type="domain" description="EF-hand" evidence="21">
    <location>
        <begin position="387"/>
        <end position="422"/>
    </location>
</feature>
<keyword evidence="15" id="KW-0206">Cytoskeleton</keyword>
<feature type="domain" description="EF-hand" evidence="21">
    <location>
        <begin position="458"/>
        <end position="493"/>
    </location>
</feature>
<organism evidence="22 23">
    <name type="scientific">Stentor coeruleus</name>
    <dbReference type="NCBI Taxonomy" id="5963"/>
    <lineage>
        <taxon>Eukaryota</taxon>
        <taxon>Sar</taxon>
        <taxon>Alveolata</taxon>
        <taxon>Ciliophora</taxon>
        <taxon>Postciliodesmatophora</taxon>
        <taxon>Heterotrichea</taxon>
        <taxon>Heterotrichida</taxon>
        <taxon>Stentoridae</taxon>
        <taxon>Stentor</taxon>
    </lineage>
</organism>
<evidence type="ECO:0000313" key="22">
    <source>
        <dbReference type="EMBL" id="OMJ67272.1"/>
    </source>
</evidence>
<evidence type="ECO:0000256" key="18">
    <source>
        <dbReference type="ARBA" id="ARBA00047899"/>
    </source>
</evidence>
<evidence type="ECO:0000256" key="19">
    <source>
        <dbReference type="ARBA" id="ARBA00048679"/>
    </source>
</evidence>
<evidence type="ECO:0000256" key="5">
    <source>
        <dbReference type="ARBA" id="ARBA00012513"/>
    </source>
</evidence>
<evidence type="ECO:0000256" key="1">
    <source>
        <dbReference type="ARBA" id="ARBA00001946"/>
    </source>
</evidence>
<dbReference type="PROSITE" id="PS00018">
    <property type="entry name" value="EF_HAND_1"/>
    <property type="match status" value="3"/>
</dbReference>
<evidence type="ECO:0000256" key="11">
    <source>
        <dbReference type="ARBA" id="ARBA00022741"/>
    </source>
</evidence>
<keyword evidence="11" id="KW-0547">Nucleotide-binding</keyword>
<dbReference type="InterPro" id="IPR000719">
    <property type="entry name" value="Prot_kinase_dom"/>
</dbReference>
<evidence type="ECO:0000256" key="7">
    <source>
        <dbReference type="ARBA" id="ARBA00022527"/>
    </source>
</evidence>
<dbReference type="Pfam" id="PF00069">
    <property type="entry name" value="Pkinase"/>
    <property type="match status" value="1"/>
</dbReference>
<keyword evidence="10" id="KW-0677">Repeat</keyword>
<keyword evidence="13" id="KW-0106">Calcium</keyword>
<keyword evidence="23" id="KW-1185">Reference proteome</keyword>
<evidence type="ECO:0000313" key="23">
    <source>
        <dbReference type="Proteomes" id="UP000187209"/>
    </source>
</evidence>
<evidence type="ECO:0000256" key="8">
    <source>
        <dbReference type="ARBA" id="ARBA00022679"/>
    </source>
</evidence>
<dbReference type="GO" id="GO:0005856">
    <property type="term" value="C:cytoskeleton"/>
    <property type="evidence" value="ECO:0007669"/>
    <property type="project" value="UniProtKB-SubCell"/>
</dbReference>
<protein>
    <recommendedName>
        <fullName evidence="5">non-specific serine/threonine protein kinase</fullName>
        <ecNumber evidence="5">2.7.11.1</ecNumber>
    </recommendedName>
</protein>
<dbReference type="InterPro" id="IPR002048">
    <property type="entry name" value="EF_hand_dom"/>
</dbReference>
<name>A0A1R2AS04_9CILI</name>
<reference evidence="22 23" key="1">
    <citation type="submission" date="2016-11" db="EMBL/GenBank/DDBJ databases">
        <title>The macronuclear genome of Stentor coeruleus: a giant cell with tiny introns.</title>
        <authorList>
            <person name="Slabodnick M."/>
            <person name="Ruby J.G."/>
            <person name="Reiff S.B."/>
            <person name="Swart E.C."/>
            <person name="Gosai S."/>
            <person name="Prabakaran S."/>
            <person name="Witkowska E."/>
            <person name="Larue G.E."/>
            <person name="Fisher S."/>
            <person name="Freeman R.M."/>
            <person name="Gunawardena J."/>
            <person name="Chu W."/>
            <person name="Stover N.A."/>
            <person name="Gregory B.D."/>
            <person name="Nowacki M."/>
            <person name="Derisi J."/>
            <person name="Roy S.W."/>
            <person name="Marshall W.F."/>
            <person name="Sood P."/>
        </authorList>
    </citation>
    <scope>NUCLEOTIDE SEQUENCE [LARGE SCALE GENOMIC DNA]</scope>
    <source>
        <strain evidence="22">WM001</strain>
    </source>
</reference>
<dbReference type="FunFam" id="1.10.238.10:FF:000178">
    <property type="entry name" value="Calmodulin-2 A"/>
    <property type="match status" value="1"/>
</dbReference>
<comment type="cofactor">
    <cofactor evidence="1">
        <name>Mg(2+)</name>
        <dbReference type="ChEBI" id="CHEBI:18420"/>
    </cofactor>
</comment>
<keyword evidence="6" id="KW-0963">Cytoplasm</keyword>
<dbReference type="PROSITE" id="PS50011">
    <property type="entry name" value="PROTEIN_KINASE_DOM"/>
    <property type="match status" value="1"/>
</dbReference>
<evidence type="ECO:0000256" key="12">
    <source>
        <dbReference type="ARBA" id="ARBA00022777"/>
    </source>
</evidence>
<dbReference type="InterPro" id="IPR018247">
    <property type="entry name" value="EF_Hand_1_Ca_BS"/>
</dbReference>
<sequence length="494" mass="57394">MGSICSSLPSQTIDIPKITIQINSTDEISISPRLFVKENSNSFASVYDVSSYPVGFGSIGEVWLCEHLRSRETRAVKIINKKLLTKEEIKNKTVLTEVDILKTLDHPCILKIFEYFEDQFNFYIVMEYCSGGDLFDELEKIDMFNEEQAAKIMQQIFSALFYMHSRNVIHRDIKLENILITDKNALTVKIVDFNIAVLKTGKAQTKMKGTPNYMAPEVIKGDYTEKCDLWSCGVLLYVLITGEFPFDAEFHEQLLAMILKAKYRLDGRIWFMASHDLKDLVAELLQKEPLKRISAEQALKHPWIQKTCIDTVDEKVFVKTLRRMKTMRMSTKIQEVFQMFLITQVSKYDEEIIKLKEVFARIDKDKNGTISKEELIDLFKTDEDSEEAKISVDRMLRVIDNDHSGSIDFTEFLRAVMHDKTLLTEENVRNAFYYFDKDHNEKIEKEELLEWLNEEAVIPVNIVEELIQQADINGDGYIDIEEFQEVLLDKLDLD</sequence>
<evidence type="ECO:0000256" key="2">
    <source>
        <dbReference type="ARBA" id="ARBA00004245"/>
    </source>
</evidence>
<dbReference type="GO" id="GO:0005524">
    <property type="term" value="F:ATP binding"/>
    <property type="evidence" value="ECO:0007669"/>
    <property type="project" value="UniProtKB-KW"/>
</dbReference>
<dbReference type="InterPro" id="IPR011992">
    <property type="entry name" value="EF-hand-dom_pair"/>
</dbReference>
<evidence type="ECO:0000256" key="14">
    <source>
        <dbReference type="ARBA" id="ARBA00022840"/>
    </source>
</evidence>
<accession>A0A1R2AS04</accession>
<comment type="similarity">
    <text evidence="3">Belongs to the centrin family.</text>
</comment>
<dbReference type="PROSITE" id="PS50222">
    <property type="entry name" value="EF_HAND_2"/>
    <property type="match status" value="4"/>
</dbReference>
<evidence type="ECO:0000256" key="10">
    <source>
        <dbReference type="ARBA" id="ARBA00022737"/>
    </source>
</evidence>
<dbReference type="CDD" id="cd00051">
    <property type="entry name" value="EFh"/>
    <property type="match status" value="1"/>
</dbReference>
<dbReference type="FunFam" id="3.30.200.20:FF:000315">
    <property type="entry name" value="Calcium-dependent protein kinase 3"/>
    <property type="match status" value="1"/>
</dbReference>
<dbReference type="GO" id="GO:0004674">
    <property type="term" value="F:protein serine/threonine kinase activity"/>
    <property type="evidence" value="ECO:0007669"/>
    <property type="project" value="UniProtKB-KW"/>
</dbReference>
<feature type="domain" description="EF-hand" evidence="21">
    <location>
        <begin position="423"/>
        <end position="457"/>
    </location>
</feature>
<evidence type="ECO:0000256" key="6">
    <source>
        <dbReference type="ARBA" id="ARBA00022490"/>
    </source>
</evidence>
<evidence type="ECO:0000256" key="15">
    <source>
        <dbReference type="ARBA" id="ARBA00023212"/>
    </source>
</evidence>
<keyword evidence="14" id="KW-0067">ATP-binding</keyword>
<dbReference type="PROSITE" id="PS00108">
    <property type="entry name" value="PROTEIN_KINASE_ST"/>
    <property type="match status" value="1"/>
</dbReference>
<dbReference type="InterPro" id="IPR008271">
    <property type="entry name" value="Ser/Thr_kinase_AS"/>
</dbReference>
<comment type="subcellular location">
    <subcellularLocation>
        <location evidence="2">Cytoplasm</location>
        <location evidence="2">Cytoskeleton</location>
    </subcellularLocation>
</comment>
<evidence type="ECO:0000259" key="20">
    <source>
        <dbReference type="PROSITE" id="PS50011"/>
    </source>
</evidence>
<dbReference type="CDD" id="cd05117">
    <property type="entry name" value="STKc_CAMK"/>
    <property type="match status" value="1"/>
</dbReference>
<dbReference type="InterPro" id="IPR050205">
    <property type="entry name" value="CDPK_Ser/Thr_kinases"/>
</dbReference>
<evidence type="ECO:0000256" key="13">
    <source>
        <dbReference type="ARBA" id="ARBA00022837"/>
    </source>
</evidence>
<dbReference type="InterPro" id="IPR011009">
    <property type="entry name" value="Kinase-like_dom_sf"/>
</dbReference>
<dbReference type="EC" id="2.7.11.1" evidence="5"/>
<comment type="function">
    <text evidence="17">Plays a fundamental role in microtubule organizing center structure and function. Component of the infraciliary lattice (ICL) and the ciliary basal bodies.</text>
</comment>
<proteinExistence type="inferred from homology"/>
<keyword evidence="7" id="KW-0723">Serine/threonine-protein kinase</keyword>
<comment type="subunit">
    <text evidence="4">Monomer.</text>
</comment>
<keyword evidence="12" id="KW-0418">Kinase</keyword>
<feature type="domain" description="Protein kinase" evidence="20">
    <location>
        <begin position="48"/>
        <end position="304"/>
    </location>
</feature>
<dbReference type="SMART" id="SM00054">
    <property type="entry name" value="EFh"/>
    <property type="match status" value="4"/>
</dbReference>
<dbReference type="SMART" id="SM00220">
    <property type="entry name" value="S_TKc"/>
    <property type="match status" value="1"/>
</dbReference>
<dbReference type="Gene3D" id="1.10.238.10">
    <property type="entry name" value="EF-hand"/>
    <property type="match status" value="2"/>
</dbReference>
<evidence type="ECO:0000259" key="21">
    <source>
        <dbReference type="PROSITE" id="PS50222"/>
    </source>
</evidence>
<feature type="domain" description="EF-hand" evidence="21">
    <location>
        <begin position="350"/>
        <end position="385"/>
    </location>
</feature>
<comment type="similarity">
    <text evidence="16">Belongs to the protein kinase superfamily. Ser/Thr protein kinase family. CDPK subfamily.</text>
</comment>
<dbReference type="Pfam" id="PF13499">
    <property type="entry name" value="EF-hand_7"/>
    <property type="match status" value="2"/>
</dbReference>
<gene>
    <name evidence="22" type="ORF">SteCoe_35610</name>
</gene>
<dbReference type="SUPFAM" id="SSF56112">
    <property type="entry name" value="Protein kinase-like (PK-like)"/>
    <property type="match status" value="1"/>
</dbReference>